<evidence type="ECO:0000313" key="1">
    <source>
        <dbReference type="EMBL" id="MCC9628843.1"/>
    </source>
</evidence>
<name>A0A9X1SFZ0_9BACT</name>
<protein>
    <submittedName>
        <fullName evidence="1">Uncharacterized protein</fullName>
    </submittedName>
</protein>
<evidence type="ECO:0000313" key="2">
    <source>
        <dbReference type="Proteomes" id="UP001139103"/>
    </source>
</evidence>
<keyword evidence="2" id="KW-1185">Reference proteome</keyword>
<proteinExistence type="predicted"/>
<reference evidence="1" key="1">
    <citation type="submission" date="2021-11" db="EMBL/GenBank/DDBJ databases">
        <title>Genome sequence.</title>
        <authorList>
            <person name="Sun Q."/>
        </authorList>
    </citation>
    <scope>NUCLEOTIDE SEQUENCE</scope>
    <source>
        <strain evidence="1">JC732</strain>
    </source>
</reference>
<organism evidence="1 2">
    <name type="scientific">Blastopirellula sediminis</name>
    <dbReference type="NCBI Taxonomy" id="2894196"/>
    <lineage>
        <taxon>Bacteria</taxon>
        <taxon>Pseudomonadati</taxon>
        <taxon>Planctomycetota</taxon>
        <taxon>Planctomycetia</taxon>
        <taxon>Pirellulales</taxon>
        <taxon>Pirellulaceae</taxon>
        <taxon>Blastopirellula</taxon>
    </lineage>
</organism>
<dbReference type="RefSeq" id="WP_230218322.1">
    <property type="nucleotide sequence ID" value="NZ_JAJKFT010000004.1"/>
</dbReference>
<dbReference type="Proteomes" id="UP001139103">
    <property type="component" value="Unassembled WGS sequence"/>
</dbReference>
<sequence length="212" mass="23329">MTDQQPNGRPVAVQLGFAGSRRLFDDSIPPAQIPTLEKQLVVQLRQQIEGLRNPLGLQPDQSFCGISQVAIGADLAFAEALANGGYTHRVFLPQPREDFLNAQEESVPDFTAEEKQVALAALERDNVIEERVVTAAEIREDRFEETSLAILDASDAALSLIRHDVDLNVRRLGGTALFIAHTQTRKMPLLLLRVHVVDGQIELTSELFVSPG</sequence>
<gene>
    <name evidence="1" type="ORF">LOC68_10575</name>
</gene>
<dbReference type="EMBL" id="JAJKFT010000004">
    <property type="protein sequence ID" value="MCC9628843.1"/>
    <property type="molecule type" value="Genomic_DNA"/>
</dbReference>
<dbReference type="AlphaFoldDB" id="A0A9X1SFZ0"/>
<accession>A0A9X1SFZ0</accession>
<comment type="caution">
    <text evidence="1">The sequence shown here is derived from an EMBL/GenBank/DDBJ whole genome shotgun (WGS) entry which is preliminary data.</text>
</comment>